<evidence type="ECO:0000313" key="3">
    <source>
        <dbReference type="Proteomes" id="UP000677812"/>
    </source>
</evidence>
<reference evidence="2 3" key="1">
    <citation type="submission" date="2021-04" db="EMBL/GenBank/DDBJ databases">
        <title>The complete genome sequence of Neokomagataea sp. TBRC 2177.</title>
        <authorList>
            <person name="Charoenyingcharoen P."/>
            <person name="Yukphan P."/>
        </authorList>
    </citation>
    <scope>NUCLEOTIDE SEQUENCE [LARGE SCALE GENOMIC DNA]</scope>
    <source>
        <strain evidence="2 3">TBRC 2177</strain>
    </source>
</reference>
<gene>
    <name evidence="2" type="ORF">KB213_10715</name>
</gene>
<name>A0ABS5E9D6_9PROT</name>
<evidence type="ECO:0000256" key="1">
    <source>
        <dbReference type="ARBA" id="ARBA00022679"/>
    </source>
</evidence>
<dbReference type="EMBL" id="JAGRQH010000009">
    <property type="protein sequence ID" value="MBR0560519.1"/>
    <property type="molecule type" value="Genomic_DNA"/>
</dbReference>
<dbReference type="PANTHER" id="PTHR32385">
    <property type="entry name" value="MANNOSYL PHOSPHORYLINOSITOL CERAMIDE SYNTHASE"/>
    <property type="match status" value="1"/>
</dbReference>
<proteinExistence type="predicted"/>
<dbReference type="PANTHER" id="PTHR32385:SF15">
    <property type="entry name" value="INOSITOL PHOSPHOCERAMIDE MANNOSYLTRANSFERASE 1"/>
    <property type="match status" value="1"/>
</dbReference>
<dbReference type="InterPro" id="IPR051706">
    <property type="entry name" value="Glycosyltransferase_domain"/>
</dbReference>
<dbReference type="Proteomes" id="UP000677812">
    <property type="component" value="Unassembled WGS sequence"/>
</dbReference>
<comment type="caution">
    <text evidence="2">The sequence shown here is derived from an EMBL/GenBank/DDBJ whole genome shotgun (WGS) entry which is preliminary data.</text>
</comment>
<dbReference type="SUPFAM" id="SSF53448">
    <property type="entry name" value="Nucleotide-diphospho-sugar transferases"/>
    <property type="match status" value="1"/>
</dbReference>
<dbReference type="RefSeq" id="WP_211682992.1">
    <property type="nucleotide sequence ID" value="NZ_JAGRQH010000009.1"/>
</dbReference>
<sequence length="337" mass="38577">MFEYDFHEKDINIIIHNRRNLVIDAMSRAMSIKEIKESSMYSLIEQTRLDYICDIETSNLSELLNNFHNDSPSLLGFDTPEAALAIARCVYIILRQEIHGWIKPLDTLVQSGHIPFINPDLEKKSIKIPNNICQYWDNTIPPSDVLELISKWRKINNFSHTLIDDKQAQEFIQSYFGDRVLNAYCSVSHVAGKADLFRLAWLYQNGGIYVDADEELHGNIENIIPSDDSVVLSLCEGSPPCLTNNFITAPAFDPFIEHALKVVILRIENPQDEASAWLQTGPGAISMAFLDDWALDFDRKKTSSVQFIYDRILRKTSSAKEDLEYRKSKESNWKLGL</sequence>
<protein>
    <recommendedName>
        <fullName evidence="4">Glycosyl transferase</fullName>
    </recommendedName>
</protein>
<dbReference type="Pfam" id="PF04488">
    <property type="entry name" value="Gly_transf_sug"/>
    <property type="match status" value="1"/>
</dbReference>
<dbReference type="Gene3D" id="3.90.550.20">
    <property type="match status" value="1"/>
</dbReference>
<dbReference type="InterPro" id="IPR007577">
    <property type="entry name" value="GlycoTrfase_DXD_sugar-bd_CS"/>
</dbReference>
<organism evidence="2 3">
    <name type="scientific">Neokomagataea anthophila</name>
    <dbReference type="NCBI Taxonomy" id="2826925"/>
    <lineage>
        <taxon>Bacteria</taxon>
        <taxon>Pseudomonadati</taxon>
        <taxon>Pseudomonadota</taxon>
        <taxon>Alphaproteobacteria</taxon>
        <taxon>Acetobacterales</taxon>
        <taxon>Acetobacteraceae</taxon>
        <taxon>Neokomagataea</taxon>
    </lineage>
</organism>
<evidence type="ECO:0000313" key="2">
    <source>
        <dbReference type="EMBL" id="MBR0560519.1"/>
    </source>
</evidence>
<keyword evidence="1" id="KW-0808">Transferase</keyword>
<keyword evidence="3" id="KW-1185">Reference proteome</keyword>
<evidence type="ECO:0008006" key="4">
    <source>
        <dbReference type="Google" id="ProtNLM"/>
    </source>
</evidence>
<accession>A0ABS5E9D6</accession>
<dbReference type="InterPro" id="IPR029044">
    <property type="entry name" value="Nucleotide-diphossugar_trans"/>
</dbReference>